<sequence>MVLKKSEGQYITQKYLLSRITKTRDHDDIFERTVRTIDTIIKYVCFFLRSYLLYQFKNDEELIHIDRGVLDIVIQCITKKATGGPQSTKQAILRQTLKDFYNNHFAELTLNFAQYHSIEDISDYEFFKIDKKNLSQILNYSQTEIITNIENNIKLHFLDHLRRFVNQTFKEQNNQILDKLKTKKQKMDCRKRLTAELTKVKNDLINYTLLSEQRYHPWINTYRNIILPNNIDKTLEDDINATPQKYLKYMIRICRLLEYEGKKTFQFFPIRTSLIPKNITLDTASLVDIFFQENKKEYFDNISHYKEELWGEIFNLQDPIFHRKNAVFDYSIMTDGYSVSIRFLKKQYIEANKKKKDNKQNAGKKSKELYKDLSEEEIQKIKNDKSIKDKQKKADQSKAARERKKEFKHMSKEQQCKILENAMEFIYIHQLAKKKRRELRTAKKVYADPGKRSLLYMIDDEDNTLNYTNATRVRGTKRLIFQERIEKLKIKENINEIENQLCKYNSKTTNFEWFKCYIEKKIEIDEALRNFYHQEVFRKLKWYAYINKKREEANMLNMIEKKYGKDIIIIIGDWNDSGRINYMSTPGVGLRRKLAERFEVYLIDEFRTSCLHNETEERCSNLYLEHNNKVRKLHSVLTYRMNNKRLGCINRDKNAVLNMRKIVHHFLETGERLERYRRGINIKEKPTPK</sequence>
<reference evidence="2" key="1">
    <citation type="submission" date="2018-10" db="EMBL/GenBank/DDBJ databases">
        <title>Hidden diversity of soil giant viruses.</title>
        <authorList>
            <person name="Schulz F."/>
            <person name="Alteio L."/>
            <person name="Goudeau D."/>
            <person name="Ryan E.M."/>
            <person name="Malmstrom R.R."/>
            <person name="Blanchard J."/>
            <person name="Woyke T."/>
        </authorList>
    </citation>
    <scope>NUCLEOTIDE SEQUENCE</scope>
    <source>
        <strain evidence="2">HYV1</strain>
    </source>
</reference>
<evidence type="ECO:0000313" key="2">
    <source>
        <dbReference type="EMBL" id="AYV83228.1"/>
    </source>
</evidence>
<evidence type="ECO:0000256" key="1">
    <source>
        <dbReference type="SAM" id="MobiDB-lite"/>
    </source>
</evidence>
<organism evidence="2">
    <name type="scientific">Hyperionvirus sp</name>
    <dbReference type="NCBI Taxonomy" id="2487770"/>
    <lineage>
        <taxon>Viruses</taxon>
        <taxon>Varidnaviria</taxon>
        <taxon>Bamfordvirae</taxon>
        <taxon>Nucleocytoviricota</taxon>
        <taxon>Megaviricetes</taxon>
        <taxon>Imitervirales</taxon>
        <taxon>Mimiviridae</taxon>
        <taxon>Klosneuvirinae</taxon>
    </lineage>
</organism>
<dbReference type="EMBL" id="MK072387">
    <property type="protein sequence ID" value="AYV83228.1"/>
    <property type="molecule type" value="Genomic_DNA"/>
</dbReference>
<accession>A0A3G5A7S3</accession>
<feature type="region of interest" description="Disordered" evidence="1">
    <location>
        <begin position="382"/>
        <end position="407"/>
    </location>
</feature>
<gene>
    <name evidence="2" type="ORF">Hyperionvirus5_34</name>
</gene>
<protein>
    <submittedName>
        <fullName evidence="2">Uncharacterized protein</fullName>
    </submittedName>
</protein>
<name>A0A3G5A7S3_9VIRU</name>
<proteinExistence type="predicted"/>